<organism evidence="2 3">
    <name type="scientific">Camelina sativa</name>
    <name type="common">False flax</name>
    <name type="synonym">Myagrum sativum</name>
    <dbReference type="NCBI Taxonomy" id="90675"/>
    <lineage>
        <taxon>Eukaryota</taxon>
        <taxon>Viridiplantae</taxon>
        <taxon>Streptophyta</taxon>
        <taxon>Embryophyta</taxon>
        <taxon>Tracheophyta</taxon>
        <taxon>Spermatophyta</taxon>
        <taxon>Magnoliopsida</taxon>
        <taxon>eudicotyledons</taxon>
        <taxon>Gunneridae</taxon>
        <taxon>Pentapetalae</taxon>
        <taxon>rosids</taxon>
        <taxon>malvids</taxon>
        <taxon>Brassicales</taxon>
        <taxon>Brassicaceae</taxon>
        <taxon>Camelineae</taxon>
        <taxon>Camelina</taxon>
    </lineage>
</organism>
<proteinExistence type="predicted"/>
<keyword evidence="2" id="KW-1185">Reference proteome</keyword>
<name>A0ABM0XRM6_CAMSA</name>
<dbReference type="PANTHER" id="PTHR13430">
    <property type="match status" value="1"/>
</dbReference>
<accession>A0ABM0XRM6</accession>
<dbReference type="GeneID" id="104767622"/>
<feature type="region of interest" description="Disordered" evidence="1">
    <location>
        <begin position="186"/>
        <end position="213"/>
    </location>
</feature>
<evidence type="ECO:0000313" key="2">
    <source>
        <dbReference type="Proteomes" id="UP000694864"/>
    </source>
</evidence>
<dbReference type="PANTHER" id="PTHR13430:SF15">
    <property type="entry name" value="AUTOPHAGY-RELATED PROTEIN 13B"/>
    <property type="match status" value="1"/>
</dbReference>
<sequence>MSPTFITDYVGSPLADPLKRFPSLPLSYGSPPLLPFQRRHSWSFDRHKASPPSVSCSPSPTRSDSHALVSHPCSRNLPPHPSEMPTGRRKESYAEEYSPYQDFSPPPSPSAPIQAVSRGITRTESAPVRIPAPTFQTKQNIVAPSPHLILSRHTSLKPVRNFGPGESGSAIDKLFLYGRDDFRKHSGMRLSSNSSPRTSFSRSSSRSYQDDFDDPDFPCPFDVEYDDITDRSSRYCLKNLTISHCVFSPLSTGQAYDM</sequence>
<gene>
    <name evidence="3" type="primary">LOC104767622</name>
</gene>
<protein>
    <submittedName>
        <fullName evidence="3">Autophagy-related protein 13b-like</fullName>
    </submittedName>
</protein>
<evidence type="ECO:0000313" key="3">
    <source>
        <dbReference type="RefSeq" id="XP_010489923.1"/>
    </source>
</evidence>
<reference evidence="2" key="1">
    <citation type="journal article" date="2014" name="Nat. Commun.">
        <title>The emerging biofuel crop Camelina sativa retains a highly undifferentiated hexaploid genome structure.</title>
        <authorList>
            <person name="Kagale S."/>
            <person name="Koh C."/>
            <person name="Nixon J."/>
            <person name="Bollina V."/>
            <person name="Clarke W.E."/>
            <person name="Tuteja R."/>
            <person name="Spillane C."/>
            <person name="Robinson S.J."/>
            <person name="Links M.G."/>
            <person name="Clarke C."/>
            <person name="Higgins E.E."/>
            <person name="Huebert T."/>
            <person name="Sharpe A.G."/>
            <person name="Parkin I.A."/>
        </authorList>
    </citation>
    <scope>NUCLEOTIDE SEQUENCE [LARGE SCALE GENOMIC DNA]</scope>
    <source>
        <strain evidence="2">cv. DH55</strain>
    </source>
</reference>
<feature type="compositionally biased region" description="Low complexity" evidence="1">
    <location>
        <begin position="189"/>
        <end position="207"/>
    </location>
</feature>
<evidence type="ECO:0000256" key="1">
    <source>
        <dbReference type="SAM" id="MobiDB-lite"/>
    </source>
</evidence>
<feature type="compositionally biased region" description="Low complexity" evidence="1">
    <location>
        <begin position="50"/>
        <end position="62"/>
    </location>
</feature>
<dbReference type="InterPro" id="IPR040182">
    <property type="entry name" value="ATG13"/>
</dbReference>
<dbReference type="Proteomes" id="UP000694864">
    <property type="component" value="Chromosome 19"/>
</dbReference>
<reference evidence="3" key="2">
    <citation type="submission" date="2025-08" db="UniProtKB">
        <authorList>
            <consortium name="RefSeq"/>
        </authorList>
    </citation>
    <scope>IDENTIFICATION</scope>
    <source>
        <tissue evidence="3">Leaf</tissue>
    </source>
</reference>
<feature type="region of interest" description="Disordered" evidence="1">
    <location>
        <begin position="47"/>
        <end position="114"/>
    </location>
</feature>
<dbReference type="RefSeq" id="XP_010489923.1">
    <property type="nucleotide sequence ID" value="XM_010491621.1"/>
</dbReference>